<dbReference type="Pfam" id="PF06727">
    <property type="entry name" value="DUF1207"/>
    <property type="match status" value="1"/>
</dbReference>
<dbReference type="AlphaFoldDB" id="A0AA96GML7"/>
<proteinExistence type="predicted"/>
<dbReference type="KEGG" id="nneo:PQG83_10280"/>
<gene>
    <name evidence="1" type="ORF">PQG83_10280</name>
</gene>
<dbReference type="InterPro" id="IPR009599">
    <property type="entry name" value="DUF1207"/>
</dbReference>
<sequence length="386" mass="42634">MTQPVASLAADSTVPTTTHTGLRKWTNVIVFLLCCIFGWMPNAIAVEDSYIAGYAAAVLQHEFNATNASLIVKDGVVTVYAVSLGTLDRTKVQTALENIPGVKRVEVIEGNADSVTPKPPPSDAITQEIPKPESKFLPNGLLFDPLHADPRWPHFSVTYRDISKGSEPSKTGSANFGETFAIYRNAAPFDGQWEIAFQGGVFSVFDLDASSKDLVNADYTAGLLASYRTGSLSGFLRIHHQSSHLGDEFILNNQPNRINLSYEEIDAKLSYELFDWFRVYGGGGILVNRDPDSLGRGTSQFGAELTSPWTLLSGKIRPVAYGDFQVNERSNWIINRSLMAGLQFENARIGDRKLQLLMEYYKGASPNGQFYSQRTEWIGVGLHLYY</sequence>
<evidence type="ECO:0000313" key="1">
    <source>
        <dbReference type="EMBL" id="WNM64117.1"/>
    </source>
</evidence>
<dbReference type="RefSeq" id="WP_312749068.1">
    <property type="nucleotide sequence ID" value="NZ_CP116968.1"/>
</dbReference>
<evidence type="ECO:0000313" key="2">
    <source>
        <dbReference type="Proteomes" id="UP001302494"/>
    </source>
</evidence>
<protein>
    <submittedName>
        <fullName evidence="1">DUF1207 domain-containing protein</fullName>
    </submittedName>
</protein>
<dbReference type="Proteomes" id="UP001302494">
    <property type="component" value="Chromosome"/>
</dbReference>
<dbReference type="EMBL" id="CP116968">
    <property type="protein sequence ID" value="WNM64117.1"/>
    <property type="molecule type" value="Genomic_DNA"/>
</dbReference>
<accession>A0AA96GML7</accession>
<organism evidence="1 2">
    <name type="scientific">Candidatus Nitrospira neomarina</name>
    <dbReference type="NCBI Taxonomy" id="3020899"/>
    <lineage>
        <taxon>Bacteria</taxon>
        <taxon>Pseudomonadati</taxon>
        <taxon>Nitrospirota</taxon>
        <taxon>Nitrospiria</taxon>
        <taxon>Nitrospirales</taxon>
        <taxon>Nitrospiraceae</taxon>
        <taxon>Nitrospira</taxon>
    </lineage>
</organism>
<name>A0AA96GML7_9BACT</name>
<keyword evidence="2" id="KW-1185">Reference proteome</keyword>
<reference evidence="1 2" key="1">
    <citation type="submission" date="2023-01" db="EMBL/GenBank/DDBJ databases">
        <title>Cultivation and genomic characterization of new, ubiquitous marine nitrite-oxidizing bacteria from the Nitrospirales.</title>
        <authorList>
            <person name="Mueller A.J."/>
            <person name="Daebeler A."/>
            <person name="Herbold C.W."/>
            <person name="Kirkegaard R.H."/>
            <person name="Daims H."/>
        </authorList>
    </citation>
    <scope>NUCLEOTIDE SEQUENCE [LARGE SCALE GENOMIC DNA]</scope>
    <source>
        <strain evidence="1 2">DK</strain>
    </source>
</reference>